<organism evidence="2 3">
    <name type="scientific">Didymella exigua CBS 183.55</name>
    <dbReference type="NCBI Taxonomy" id="1150837"/>
    <lineage>
        <taxon>Eukaryota</taxon>
        <taxon>Fungi</taxon>
        <taxon>Dikarya</taxon>
        <taxon>Ascomycota</taxon>
        <taxon>Pezizomycotina</taxon>
        <taxon>Dothideomycetes</taxon>
        <taxon>Pleosporomycetidae</taxon>
        <taxon>Pleosporales</taxon>
        <taxon>Pleosporineae</taxon>
        <taxon>Didymellaceae</taxon>
        <taxon>Didymella</taxon>
    </lineage>
</organism>
<keyword evidence="1" id="KW-0732">Signal</keyword>
<gene>
    <name evidence="2" type="ORF">M421DRAFT_90338</name>
</gene>
<reference evidence="2" key="1">
    <citation type="journal article" date="2020" name="Stud. Mycol.">
        <title>101 Dothideomycetes genomes: a test case for predicting lifestyles and emergence of pathogens.</title>
        <authorList>
            <person name="Haridas S."/>
            <person name="Albert R."/>
            <person name="Binder M."/>
            <person name="Bloem J."/>
            <person name="Labutti K."/>
            <person name="Salamov A."/>
            <person name="Andreopoulos B."/>
            <person name="Baker S."/>
            <person name="Barry K."/>
            <person name="Bills G."/>
            <person name="Bluhm B."/>
            <person name="Cannon C."/>
            <person name="Castanera R."/>
            <person name="Culley D."/>
            <person name="Daum C."/>
            <person name="Ezra D."/>
            <person name="Gonzalez J."/>
            <person name="Henrissat B."/>
            <person name="Kuo A."/>
            <person name="Liang C."/>
            <person name="Lipzen A."/>
            <person name="Lutzoni F."/>
            <person name="Magnuson J."/>
            <person name="Mondo S."/>
            <person name="Nolan M."/>
            <person name="Ohm R."/>
            <person name="Pangilinan J."/>
            <person name="Park H.-J."/>
            <person name="Ramirez L."/>
            <person name="Alfaro M."/>
            <person name="Sun H."/>
            <person name="Tritt A."/>
            <person name="Yoshinaga Y."/>
            <person name="Zwiers L.-H."/>
            <person name="Turgeon B."/>
            <person name="Goodwin S."/>
            <person name="Spatafora J."/>
            <person name="Crous P."/>
            <person name="Grigoriev I."/>
        </authorList>
    </citation>
    <scope>NUCLEOTIDE SEQUENCE</scope>
    <source>
        <strain evidence="2">CBS 183.55</strain>
    </source>
</reference>
<evidence type="ECO:0000313" key="3">
    <source>
        <dbReference type="Proteomes" id="UP000800082"/>
    </source>
</evidence>
<name>A0A6A5RUU0_9PLEO</name>
<keyword evidence="3" id="KW-1185">Reference proteome</keyword>
<dbReference type="Proteomes" id="UP000800082">
    <property type="component" value="Unassembled WGS sequence"/>
</dbReference>
<sequence>MKASIIASTLALASSALAYPGAAPPTPLFTIQLANDISGANAIRSVPANGIANTFINVFANTVLVKGGVIMATSLQNVAPGGTNINCVVNKADGTFVGNVNNQKTFLDLDGIEGRAVEVDASAFTIKCNPQ</sequence>
<evidence type="ECO:0008006" key="4">
    <source>
        <dbReference type="Google" id="ProtNLM"/>
    </source>
</evidence>
<dbReference type="AlphaFoldDB" id="A0A6A5RUU0"/>
<dbReference type="GeneID" id="54355517"/>
<dbReference type="OrthoDB" id="3497702at2759"/>
<feature type="chain" id="PRO_5025525260" description="Pectate lyase" evidence="1">
    <location>
        <begin position="19"/>
        <end position="131"/>
    </location>
</feature>
<dbReference type="EMBL" id="ML978961">
    <property type="protein sequence ID" value="KAF1931263.1"/>
    <property type="molecule type" value="Genomic_DNA"/>
</dbReference>
<evidence type="ECO:0000313" key="2">
    <source>
        <dbReference type="EMBL" id="KAF1931263.1"/>
    </source>
</evidence>
<dbReference type="RefSeq" id="XP_033451511.1">
    <property type="nucleotide sequence ID" value="XM_033597850.1"/>
</dbReference>
<protein>
    <recommendedName>
        <fullName evidence="4">Pectate lyase</fullName>
    </recommendedName>
</protein>
<evidence type="ECO:0000256" key="1">
    <source>
        <dbReference type="SAM" id="SignalP"/>
    </source>
</evidence>
<proteinExistence type="predicted"/>
<accession>A0A6A5RUU0</accession>
<feature type="signal peptide" evidence="1">
    <location>
        <begin position="1"/>
        <end position="18"/>
    </location>
</feature>